<dbReference type="Pfam" id="PF02321">
    <property type="entry name" value="OEP"/>
    <property type="match status" value="2"/>
</dbReference>
<dbReference type="AlphaFoldDB" id="W4HJV9"/>
<feature type="signal peptide" evidence="9">
    <location>
        <begin position="1"/>
        <end position="28"/>
    </location>
</feature>
<sequence>MASIVVRRLVAAACAAVTISAATGAARADTLADAMVGAYTSSGLLEQNRAVLRAADEDVAQAVAALRPVISWSAEVNRGFGTAQSTQSQQNPLTGQTTSTTVTQNTVSNQASVGLSAQLLVYDFGRTRMGVDLAKESVLAARQSLVGIEQQVLLRAVSAFWEVRRAQQTVDLRQSNLRLIERELQAARDRFEVGEVTRTDVALAEARLAEARSQLAIARGNLTSAQEEYFAAVGRRPGTLTPPQAVPTVPATVESATNTALRLHPEIIAQQHRVTVAELQIAIAEAAQKPTVNLSGQYGYSTDLDSTDFSRSGSVSLGASGPIYRGGELTSLVRQAMAQRDQQRAQLLQVSRQIRQNVAGAYIALQTARASIEAGDNQVRAAQIAFEGIREEATLGARTTLDVLEAEQDLLDARTLVVSARVDQYIAAYNVISAMGLLTVEQLDLPVQRYDPSVYYNMVKNAPARSVQGERLDRVLRAIGRD</sequence>
<proteinExistence type="inferred from homology"/>
<dbReference type="GO" id="GO:0015288">
    <property type="term" value="F:porin activity"/>
    <property type="evidence" value="ECO:0007669"/>
    <property type="project" value="TreeGrafter"/>
</dbReference>
<dbReference type="InterPro" id="IPR010130">
    <property type="entry name" value="T1SS_OMP_TolC"/>
</dbReference>
<keyword evidence="11" id="KW-1185">Reference proteome</keyword>
<evidence type="ECO:0000256" key="7">
    <source>
        <dbReference type="ARBA" id="ARBA00023237"/>
    </source>
</evidence>
<keyword evidence="4" id="KW-1134">Transmembrane beta strand</keyword>
<comment type="similarity">
    <text evidence="2">Belongs to the outer membrane factor (OMF) (TC 1.B.17) family.</text>
</comment>
<dbReference type="InterPro" id="IPR051906">
    <property type="entry name" value="TolC-like"/>
</dbReference>
<evidence type="ECO:0000313" key="11">
    <source>
        <dbReference type="Proteomes" id="UP000019063"/>
    </source>
</evidence>
<dbReference type="eggNOG" id="COG1538">
    <property type="taxonomic scope" value="Bacteria"/>
</dbReference>
<dbReference type="PANTHER" id="PTHR30026:SF22">
    <property type="entry name" value="OUTER MEMBRANE EFFLUX PROTEIN"/>
    <property type="match status" value="1"/>
</dbReference>
<keyword evidence="8" id="KW-0175">Coiled coil</keyword>
<dbReference type="GO" id="GO:1990281">
    <property type="term" value="C:efflux pump complex"/>
    <property type="evidence" value="ECO:0007669"/>
    <property type="project" value="TreeGrafter"/>
</dbReference>
<dbReference type="RefSeq" id="WP_043843425.1">
    <property type="nucleotide sequence ID" value="NZ_AQQW01000004.1"/>
</dbReference>
<keyword evidence="6" id="KW-0472">Membrane</keyword>
<dbReference type="NCBIfam" id="TIGR01844">
    <property type="entry name" value="type_I_sec_TolC"/>
    <property type="match status" value="1"/>
</dbReference>
<evidence type="ECO:0000256" key="6">
    <source>
        <dbReference type="ARBA" id="ARBA00023136"/>
    </source>
</evidence>
<evidence type="ECO:0000256" key="5">
    <source>
        <dbReference type="ARBA" id="ARBA00022692"/>
    </source>
</evidence>
<dbReference type="GO" id="GO:0015562">
    <property type="term" value="F:efflux transmembrane transporter activity"/>
    <property type="evidence" value="ECO:0007669"/>
    <property type="project" value="InterPro"/>
</dbReference>
<gene>
    <name evidence="10" type="ORF">ATO8_07371</name>
</gene>
<accession>W4HJV9</accession>
<dbReference type="STRING" id="1379903.ATO8_07371"/>
<keyword evidence="3" id="KW-0813">Transport</keyword>
<dbReference type="PANTHER" id="PTHR30026">
    <property type="entry name" value="OUTER MEMBRANE PROTEIN TOLC"/>
    <property type="match status" value="1"/>
</dbReference>
<dbReference type="Gene3D" id="1.20.1600.10">
    <property type="entry name" value="Outer membrane efflux proteins (OEP)"/>
    <property type="match status" value="1"/>
</dbReference>
<feature type="chain" id="PRO_5004843152" evidence="9">
    <location>
        <begin position="29"/>
        <end position="482"/>
    </location>
</feature>
<comment type="caution">
    <text evidence="10">The sequence shown here is derived from an EMBL/GenBank/DDBJ whole genome shotgun (WGS) entry which is preliminary data.</text>
</comment>
<keyword evidence="7" id="KW-0998">Cell outer membrane</keyword>
<evidence type="ECO:0000256" key="2">
    <source>
        <dbReference type="ARBA" id="ARBA00007613"/>
    </source>
</evidence>
<dbReference type="SUPFAM" id="SSF56954">
    <property type="entry name" value="Outer membrane efflux proteins (OEP)"/>
    <property type="match status" value="1"/>
</dbReference>
<dbReference type="PATRIC" id="fig|1317118.6.peg.1523"/>
<evidence type="ECO:0000256" key="4">
    <source>
        <dbReference type="ARBA" id="ARBA00022452"/>
    </source>
</evidence>
<dbReference type="Proteomes" id="UP000019063">
    <property type="component" value="Unassembled WGS sequence"/>
</dbReference>
<dbReference type="EMBL" id="AQQW01000004">
    <property type="protein sequence ID" value="ETW13012.1"/>
    <property type="molecule type" value="Genomic_DNA"/>
</dbReference>
<evidence type="ECO:0000313" key="10">
    <source>
        <dbReference type="EMBL" id="ETW13012.1"/>
    </source>
</evidence>
<feature type="coiled-coil region" evidence="8">
    <location>
        <begin position="201"/>
        <end position="228"/>
    </location>
</feature>
<keyword evidence="9" id="KW-0732">Signal</keyword>
<comment type="subcellular location">
    <subcellularLocation>
        <location evidence="1">Cell outer membrane</location>
    </subcellularLocation>
</comment>
<evidence type="ECO:0000256" key="9">
    <source>
        <dbReference type="SAM" id="SignalP"/>
    </source>
</evidence>
<name>W4HJV9_9RHOB</name>
<dbReference type="InterPro" id="IPR003423">
    <property type="entry name" value="OMP_efflux"/>
</dbReference>
<organism evidence="10 11">
    <name type="scientific">Roseivivax marinus</name>
    <dbReference type="NCBI Taxonomy" id="1379903"/>
    <lineage>
        <taxon>Bacteria</taxon>
        <taxon>Pseudomonadati</taxon>
        <taxon>Pseudomonadota</taxon>
        <taxon>Alphaproteobacteria</taxon>
        <taxon>Rhodobacterales</taxon>
        <taxon>Roseobacteraceae</taxon>
        <taxon>Roseivivax</taxon>
    </lineage>
</organism>
<evidence type="ECO:0000256" key="8">
    <source>
        <dbReference type="SAM" id="Coils"/>
    </source>
</evidence>
<evidence type="ECO:0000256" key="3">
    <source>
        <dbReference type="ARBA" id="ARBA00022448"/>
    </source>
</evidence>
<protein>
    <submittedName>
        <fullName evidence="10">TolC family type I secretion outer membrane protein</fullName>
    </submittedName>
</protein>
<keyword evidence="5" id="KW-0812">Transmembrane</keyword>
<reference evidence="10 11" key="1">
    <citation type="journal article" date="2014" name="Antonie Van Leeuwenhoek">
        <title>Roseivivax atlanticus sp. nov., isolated from surface seawater of the Atlantic Ocean.</title>
        <authorList>
            <person name="Li G."/>
            <person name="Lai Q."/>
            <person name="Liu X."/>
            <person name="Sun F."/>
            <person name="Shao Z."/>
        </authorList>
    </citation>
    <scope>NUCLEOTIDE SEQUENCE [LARGE SCALE GENOMIC DNA]</scope>
    <source>
        <strain evidence="10 11">22II-s10s</strain>
    </source>
</reference>
<evidence type="ECO:0000256" key="1">
    <source>
        <dbReference type="ARBA" id="ARBA00004442"/>
    </source>
</evidence>
<dbReference type="GO" id="GO:0009279">
    <property type="term" value="C:cell outer membrane"/>
    <property type="evidence" value="ECO:0007669"/>
    <property type="project" value="UniProtKB-SubCell"/>
</dbReference>